<sequence>MQSELPHSNMYRLSFSVFEKQRTHVFFYEFQKNLPKIRVRVQDSGGSDDPNRCAENPEFGPGRRITGTISIFYDRNWKYDADTAKRDCSKDLGINSTSFRYVLCMSEALSQVLLQGFESSRKSSKKVQLLFWWWFAETVAVVTGANPEIGFEIARQLATHGLTVILTSRDTTAGEEATKSLPEGGFKVVFHQPDILDHESIDSFCGWVKEKYGGIDILVNNAGMSYNTGSENSVEFAEKVISTNYFGTKTITKALLPLMKPSPGARIVMASSLLGRLNGRRNEKQGGIIGISLDIKWYEPFSDSDEDQHAATRTMNCGLGCKDGESHIVEWNESEGAAKRMYIGGKDSQVIKMYPQGRMSHHFREMREGDYMAVKGPKGRFRYQSGQVRAFEMIAGGVRHHSNVSGQVP</sequence>
<reference evidence="1 2" key="2">
    <citation type="journal article" date="2022" name="Mol. Ecol. Resour.">
        <title>The genomes of chicory, endive, great burdock and yacon provide insights into Asteraceae paleo-polyploidization history and plant inulin production.</title>
        <authorList>
            <person name="Fan W."/>
            <person name="Wang S."/>
            <person name="Wang H."/>
            <person name="Wang A."/>
            <person name="Jiang F."/>
            <person name="Liu H."/>
            <person name="Zhao H."/>
            <person name="Xu D."/>
            <person name="Zhang Y."/>
        </authorList>
    </citation>
    <scope>NUCLEOTIDE SEQUENCE [LARGE SCALE GENOMIC DNA]</scope>
    <source>
        <strain evidence="2">cv. Punajuju</strain>
        <tissue evidence="1">Leaves</tissue>
    </source>
</reference>
<protein>
    <submittedName>
        <fullName evidence="1">Uncharacterized protein</fullName>
    </submittedName>
</protein>
<evidence type="ECO:0000313" key="2">
    <source>
        <dbReference type="Proteomes" id="UP001055811"/>
    </source>
</evidence>
<evidence type="ECO:0000313" key="1">
    <source>
        <dbReference type="EMBL" id="KAI3750152.1"/>
    </source>
</evidence>
<dbReference type="Proteomes" id="UP001055811">
    <property type="component" value="Linkage Group LG04"/>
</dbReference>
<reference evidence="2" key="1">
    <citation type="journal article" date="2022" name="Mol. Ecol. Resour.">
        <title>The genomes of chicory, endive, great burdock and yacon provide insights into Asteraceae palaeo-polyploidization history and plant inulin production.</title>
        <authorList>
            <person name="Fan W."/>
            <person name="Wang S."/>
            <person name="Wang H."/>
            <person name="Wang A."/>
            <person name="Jiang F."/>
            <person name="Liu H."/>
            <person name="Zhao H."/>
            <person name="Xu D."/>
            <person name="Zhang Y."/>
        </authorList>
    </citation>
    <scope>NUCLEOTIDE SEQUENCE [LARGE SCALE GENOMIC DNA]</scope>
    <source>
        <strain evidence="2">cv. Punajuju</strain>
    </source>
</reference>
<keyword evidence="2" id="KW-1185">Reference proteome</keyword>
<dbReference type="EMBL" id="CM042012">
    <property type="protein sequence ID" value="KAI3750152.1"/>
    <property type="molecule type" value="Genomic_DNA"/>
</dbReference>
<organism evidence="1 2">
    <name type="scientific">Cichorium intybus</name>
    <name type="common">Chicory</name>
    <dbReference type="NCBI Taxonomy" id="13427"/>
    <lineage>
        <taxon>Eukaryota</taxon>
        <taxon>Viridiplantae</taxon>
        <taxon>Streptophyta</taxon>
        <taxon>Embryophyta</taxon>
        <taxon>Tracheophyta</taxon>
        <taxon>Spermatophyta</taxon>
        <taxon>Magnoliopsida</taxon>
        <taxon>eudicotyledons</taxon>
        <taxon>Gunneridae</taxon>
        <taxon>Pentapetalae</taxon>
        <taxon>asterids</taxon>
        <taxon>campanulids</taxon>
        <taxon>Asterales</taxon>
        <taxon>Asteraceae</taxon>
        <taxon>Cichorioideae</taxon>
        <taxon>Cichorieae</taxon>
        <taxon>Cichoriinae</taxon>
        <taxon>Cichorium</taxon>
    </lineage>
</organism>
<accession>A0ACB9DUC7</accession>
<gene>
    <name evidence="1" type="ORF">L2E82_20778</name>
</gene>
<name>A0ACB9DUC7_CICIN</name>
<comment type="caution">
    <text evidence="1">The sequence shown here is derived from an EMBL/GenBank/DDBJ whole genome shotgun (WGS) entry which is preliminary data.</text>
</comment>
<proteinExistence type="predicted"/>